<organism evidence="2 3">
    <name type="scientific">Modicisalibacter luteus</name>
    <dbReference type="NCBI Taxonomy" id="453962"/>
    <lineage>
        <taxon>Bacteria</taxon>
        <taxon>Pseudomonadati</taxon>
        <taxon>Pseudomonadota</taxon>
        <taxon>Gammaproteobacteria</taxon>
        <taxon>Oceanospirillales</taxon>
        <taxon>Halomonadaceae</taxon>
        <taxon>Modicisalibacter</taxon>
    </lineage>
</organism>
<feature type="transmembrane region" description="Helical" evidence="1">
    <location>
        <begin position="106"/>
        <end position="126"/>
    </location>
</feature>
<gene>
    <name evidence="2" type="ORF">ACFOEI_07390</name>
</gene>
<evidence type="ECO:0000313" key="2">
    <source>
        <dbReference type="EMBL" id="MFC3291890.1"/>
    </source>
</evidence>
<accession>A0ABV7M072</accession>
<feature type="transmembrane region" description="Helical" evidence="1">
    <location>
        <begin position="229"/>
        <end position="247"/>
    </location>
</feature>
<protein>
    <recommendedName>
        <fullName evidence="4">Permease</fullName>
    </recommendedName>
</protein>
<feature type="transmembrane region" description="Helical" evidence="1">
    <location>
        <begin position="27"/>
        <end position="45"/>
    </location>
</feature>
<keyword evidence="1" id="KW-1133">Transmembrane helix</keyword>
<comment type="caution">
    <text evidence="2">The sequence shown here is derived from an EMBL/GenBank/DDBJ whole genome shotgun (WGS) entry which is preliminary data.</text>
</comment>
<feature type="transmembrane region" description="Helical" evidence="1">
    <location>
        <begin position="268"/>
        <end position="290"/>
    </location>
</feature>
<evidence type="ECO:0000256" key="1">
    <source>
        <dbReference type="SAM" id="Phobius"/>
    </source>
</evidence>
<dbReference type="Proteomes" id="UP001595640">
    <property type="component" value="Unassembled WGS sequence"/>
</dbReference>
<keyword evidence="3" id="KW-1185">Reference proteome</keyword>
<sequence length="292" mass="31165">MTVIYPLLYMLGGLVVGRFIPSARTGLSAILTRILIPFVIAYNLLTYQAGTALLAIFCFIFCGVLFLLGQVFWRDKLRSLTFSYLNIGWLGLPLAIAIFGDAASRIIIAAYIGGSVFGNIACVLAMQDEASGRDMIRNTVSSPPVLAVFSGLLLHMSPFDLADASWLAVAYELAKQLMTIAGMCTLGIWLYCSKMTLASLRAAVPVSLLRAGLGAMIVGMFVWGCSELGIELIASNVAVLFILPLLPPAANTVVLETYYRGTGRSAQAIASGTLVSLVLLSLFAAAVLLLRP</sequence>
<keyword evidence="1" id="KW-0812">Transmembrane</keyword>
<feature type="transmembrane region" description="Helical" evidence="1">
    <location>
        <begin position="80"/>
        <end position="100"/>
    </location>
</feature>
<feature type="transmembrane region" description="Helical" evidence="1">
    <location>
        <begin position="51"/>
        <end position="73"/>
    </location>
</feature>
<name>A0ABV7M072_9GAMM</name>
<feature type="transmembrane region" description="Helical" evidence="1">
    <location>
        <begin position="138"/>
        <end position="156"/>
    </location>
</feature>
<keyword evidence="1" id="KW-0472">Membrane</keyword>
<evidence type="ECO:0008006" key="4">
    <source>
        <dbReference type="Google" id="ProtNLM"/>
    </source>
</evidence>
<reference evidence="3" key="1">
    <citation type="journal article" date="2019" name="Int. J. Syst. Evol. Microbiol.">
        <title>The Global Catalogue of Microorganisms (GCM) 10K type strain sequencing project: providing services to taxonomists for standard genome sequencing and annotation.</title>
        <authorList>
            <consortium name="The Broad Institute Genomics Platform"/>
            <consortium name="The Broad Institute Genome Sequencing Center for Infectious Disease"/>
            <person name="Wu L."/>
            <person name="Ma J."/>
        </authorList>
    </citation>
    <scope>NUCLEOTIDE SEQUENCE [LARGE SCALE GENOMIC DNA]</scope>
    <source>
        <strain evidence="3">KCTC 12847</strain>
    </source>
</reference>
<feature type="transmembrane region" description="Helical" evidence="1">
    <location>
        <begin position="204"/>
        <end position="223"/>
    </location>
</feature>
<proteinExistence type="predicted"/>
<dbReference type="EMBL" id="JBHRUH010000012">
    <property type="protein sequence ID" value="MFC3291890.1"/>
    <property type="molecule type" value="Genomic_DNA"/>
</dbReference>
<evidence type="ECO:0000313" key="3">
    <source>
        <dbReference type="Proteomes" id="UP001595640"/>
    </source>
</evidence>
<dbReference type="RefSeq" id="WP_019017341.1">
    <property type="nucleotide sequence ID" value="NZ_BMXD01000003.1"/>
</dbReference>
<feature type="transmembrane region" description="Helical" evidence="1">
    <location>
        <begin position="176"/>
        <end position="192"/>
    </location>
</feature>